<evidence type="ECO:0000256" key="1">
    <source>
        <dbReference type="ARBA" id="ARBA00010641"/>
    </source>
</evidence>
<name>A0A8J7IIE5_9RHOB</name>
<feature type="domain" description="RNA polymerase sigma factor 70 region 4 type 2" evidence="7">
    <location>
        <begin position="131"/>
        <end position="182"/>
    </location>
</feature>
<dbReference type="InterPro" id="IPR013325">
    <property type="entry name" value="RNA_pol_sigma_r2"/>
</dbReference>
<dbReference type="Pfam" id="PF04542">
    <property type="entry name" value="Sigma70_r2"/>
    <property type="match status" value="1"/>
</dbReference>
<protein>
    <submittedName>
        <fullName evidence="8">Sigma-70 family RNA polymerase sigma factor</fullName>
    </submittedName>
</protein>
<feature type="domain" description="RNA polymerase sigma-70 region 2" evidence="6">
    <location>
        <begin position="33"/>
        <end position="98"/>
    </location>
</feature>
<sequence>MAMPFDCDTAEDEARLLMHFASGDRNAARVLTQRFAPVAFGYAMRRLGDRSVAEDIAQDAMLRLWKTAPDWQEGRARISTWLYQVVSNLCTDWFRRRKDYGQAGDDDLSQVVDETHAGAEAQLQHQARLVALNAALMTLPERQRLAVEMRHIEGFSNPEIAAALDTRVEAVESLTARGKRALAKVLAEKQDELGFQDG</sequence>
<keyword evidence="2" id="KW-0805">Transcription regulation</keyword>
<dbReference type="AlphaFoldDB" id="A0A8J7IIE5"/>
<dbReference type="InterPro" id="IPR013324">
    <property type="entry name" value="RNA_pol_sigma_r3/r4-like"/>
</dbReference>
<evidence type="ECO:0000256" key="5">
    <source>
        <dbReference type="ARBA" id="ARBA00023163"/>
    </source>
</evidence>
<keyword evidence="4" id="KW-0238">DNA-binding</keyword>
<dbReference type="Gene3D" id="1.10.10.10">
    <property type="entry name" value="Winged helix-like DNA-binding domain superfamily/Winged helix DNA-binding domain"/>
    <property type="match status" value="1"/>
</dbReference>
<comment type="similarity">
    <text evidence="1">Belongs to the sigma-70 factor family. ECF subfamily.</text>
</comment>
<proteinExistence type="inferred from homology"/>
<keyword evidence="9" id="KW-1185">Reference proteome</keyword>
<gene>
    <name evidence="8" type="ORF">H1D41_05650</name>
</gene>
<accession>A0A8J7IIE5</accession>
<dbReference type="GO" id="GO:0016987">
    <property type="term" value="F:sigma factor activity"/>
    <property type="evidence" value="ECO:0007669"/>
    <property type="project" value="UniProtKB-KW"/>
</dbReference>
<dbReference type="InterPro" id="IPR014284">
    <property type="entry name" value="RNA_pol_sigma-70_dom"/>
</dbReference>
<dbReference type="InterPro" id="IPR013249">
    <property type="entry name" value="RNA_pol_sigma70_r4_t2"/>
</dbReference>
<dbReference type="Gene3D" id="1.10.1740.10">
    <property type="match status" value="1"/>
</dbReference>
<dbReference type="SUPFAM" id="SSF88946">
    <property type="entry name" value="Sigma2 domain of RNA polymerase sigma factors"/>
    <property type="match status" value="1"/>
</dbReference>
<comment type="caution">
    <text evidence="8">The sequence shown here is derived from an EMBL/GenBank/DDBJ whole genome shotgun (WGS) entry which is preliminary data.</text>
</comment>
<evidence type="ECO:0000313" key="8">
    <source>
        <dbReference type="EMBL" id="MBI1493118.1"/>
    </source>
</evidence>
<evidence type="ECO:0000256" key="2">
    <source>
        <dbReference type="ARBA" id="ARBA00023015"/>
    </source>
</evidence>
<dbReference type="InterPro" id="IPR036388">
    <property type="entry name" value="WH-like_DNA-bd_sf"/>
</dbReference>
<evidence type="ECO:0000259" key="6">
    <source>
        <dbReference type="Pfam" id="PF04542"/>
    </source>
</evidence>
<evidence type="ECO:0000256" key="3">
    <source>
        <dbReference type="ARBA" id="ARBA00023082"/>
    </source>
</evidence>
<keyword evidence="5" id="KW-0804">Transcription</keyword>
<dbReference type="InterPro" id="IPR039425">
    <property type="entry name" value="RNA_pol_sigma-70-like"/>
</dbReference>
<dbReference type="Proteomes" id="UP000640583">
    <property type="component" value="Unassembled WGS sequence"/>
</dbReference>
<dbReference type="NCBIfam" id="TIGR02937">
    <property type="entry name" value="sigma70-ECF"/>
    <property type="match status" value="1"/>
</dbReference>
<evidence type="ECO:0000313" key="9">
    <source>
        <dbReference type="Proteomes" id="UP000640583"/>
    </source>
</evidence>
<evidence type="ECO:0000256" key="4">
    <source>
        <dbReference type="ARBA" id="ARBA00023125"/>
    </source>
</evidence>
<dbReference type="SUPFAM" id="SSF88659">
    <property type="entry name" value="Sigma3 and sigma4 domains of RNA polymerase sigma factors"/>
    <property type="match status" value="1"/>
</dbReference>
<dbReference type="CDD" id="cd06171">
    <property type="entry name" value="Sigma70_r4"/>
    <property type="match status" value="1"/>
</dbReference>
<dbReference type="GO" id="GO:0006352">
    <property type="term" value="P:DNA-templated transcription initiation"/>
    <property type="evidence" value="ECO:0007669"/>
    <property type="project" value="InterPro"/>
</dbReference>
<evidence type="ECO:0000259" key="7">
    <source>
        <dbReference type="Pfam" id="PF08281"/>
    </source>
</evidence>
<dbReference type="PANTHER" id="PTHR43133">
    <property type="entry name" value="RNA POLYMERASE ECF-TYPE SIGMA FACTO"/>
    <property type="match status" value="1"/>
</dbReference>
<reference evidence="8" key="1">
    <citation type="submission" date="2020-10" db="EMBL/GenBank/DDBJ databases">
        <title>Paenihalocynthiibacter styelae gen. nov., sp. nov., isolated from stalked sea squirt Styela clava.</title>
        <authorList>
            <person name="Kim Y.-O."/>
            <person name="Yoon J.-H."/>
        </authorList>
    </citation>
    <scope>NUCLEOTIDE SEQUENCE</scope>
    <source>
        <strain evidence="8">MYP1-1</strain>
    </source>
</reference>
<dbReference type="EMBL" id="JADCKQ010000003">
    <property type="protein sequence ID" value="MBI1493118.1"/>
    <property type="molecule type" value="Genomic_DNA"/>
</dbReference>
<dbReference type="Pfam" id="PF08281">
    <property type="entry name" value="Sigma70_r4_2"/>
    <property type="match status" value="1"/>
</dbReference>
<dbReference type="InterPro" id="IPR007627">
    <property type="entry name" value="RNA_pol_sigma70_r2"/>
</dbReference>
<keyword evidence="3" id="KW-0731">Sigma factor</keyword>
<dbReference type="PANTHER" id="PTHR43133:SF8">
    <property type="entry name" value="RNA POLYMERASE SIGMA FACTOR HI_1459-RELATED"/>
    <property type="match status" value="1"/>
</dbReference>
<organism evidence="8 9">
    <name type="scientific">Halocynthiibacter styelae</name>
    <dbReference type="NCBI Taxonomy" id="2761955"/>
    <lineage>
        <taxon>Bacteria</taxon>
        <taxon>Pseudomonadati</taxon>
        <taxon>Pseudomonadota</taxon>
        <taxon>Alphaproteobacteria</taxon>
        <taxon>Rhodobacterales</taxon>
        <taxon>Paracoccaceae</taxon>
        <taxon>Halocynthiibacter</taxon>
    </lineage>
</organism>
<dbReference type="GO" id="GO:0003677">
    <property type="term" value="F:DNA binding"/>
    <property type="evidence" value="ECO:0007669"/>
    <property type="project" value="UniProtKB-KW"/>
</dbReference>